<feature type="compositionally biased region" description="Polar residues" evidence="1">
    <location>
        <begin position="1"/>
        <end position="24"/>
    </location>
</feature>
<organism evidence="3 4">
    <name type="scientific">Selenomonas ruminantium</name>
    <dbReference type="NCBI Taxonomy" id="971"/>
    <lineage>
        <taxon>Bacteria</taxon>
        <taxon>Bacillati</taxon>
        <taxon>Bacillota</taxon>
        <taxon>Negativicutes</taxon>
        <taxon>Selenomonadales</taxon>
        <taxon>Selenomonadaceae</taxon>
        <taxon>Selenomonas</taxon>
    </lineage>
</organism>
<feature type="domain" description="DUF1659" evidence="2">
    <location>
        <begin position="5"/>
        <end position="71"/>
    </location>
</feature>
<dbReference type="RefSeq" id="WP_074817224.1">
    <property type="nucleotide sequence ID" value="NZ_FOJX01000014.1"/>
</dbReference>
<gene>
    <name evidence="3" type="ORF">SAMN05216587_11458</name>
</gene>
<dbReference type="InterPro" id="IPR012454">
    <property type="entry name" value="DUF1659"/>
</dbReference>
<sequence length="74" mass="8059">MPTIRSKQTTTLKITRVKGTSSTGKDTHDYVNLSVNPELEDGDVLSIGTKLSNLQQYPVDGISRIDASSLAEEH</sequence>
<evidence type="ECO:0000313" key="3">
    <source>
        <dbReference type="EMBL" id="SFB13300.1"/>
    </source>
</evidence>
<name>A0A1I0YLG5_SELRU</name>
<protein>
    <recommendedName>
        <fullName evidence="2">DUF1659 domain-containing protein</fullName>
    </recommendedName>
</protein>
<accession>A0A1I0YLG5</accession>
<evidence type="ECO:0000259" key="2">
    <source>
        <dbReference type="Pfam" id="PF07872"/>
    </source>
</evidence>
<evidence type="ECO:0000313" key="4">
    <source>
        <dbReference type="Proteomes" id="UP000183843"/>
    </source>
</evidence>
<feature type="region of interest" description="Disordered" evidence="1">
    <location>
        <begin position="1"/>
        <end position="30"/>
    </location>
</feature>
<evidence type="ECO:0000256" key="1">
    <source>
        <dbReference type="SAM" id="MobiDB-lite"/>
    </source>
</evidence>
<reference evidence="3 4" key="1">
    <citation type="submission" date="2016-10" db="EMBL/GenBank/DDBJ databases">
        <authorList>
            <person name="de Groot N.N."/>
        </authorList>
    </citation>
    <scope>NUCLEOTIDE SEQUENCE [LARGE SCALE GENOMIC DNA]</scope>
    <source>
        <strain evidence="3 4">L14</strain>
    </source>
</reference>
<dbReference type="Pfam" id="PF07872">
    <property type="entry name" value="DUF1659"/>
    <property type="match status" value="1"/>
</dbReference>
<dbReference type="AlphaFoldDB" id="A0A1I0YLG5"/>
<dbReference type="Proteomes" id="UP000183843">
    <property type="component" value="Unassembled WGS sequence"/>
</dbReference>
<proteinExistence type="predicted"/>
<dbReference type="EMBL" id="FOJX01000014">
    <property type="protein sequence ID" value="SFB13300.1"/>
    <property type="molecule type" value="Genomic_DNA"/>
</dbReference>